<gene>
    <name evidence="1" type="ORF">H5410_014675</name>
</gene>
<protein>
    <submittedName>
        <fullName evidence="1">Uncharacterized protein</fullName>
    </submittedName>
</protein>
<organism evidence="1 2">
    <name type="scientific">Solanum commersonii</name>
    <name type="common">Commerson's wild potato</name>
    <name type="synonym">Commerson's nightshade</name>
    <dbReference type="NCBI Taxonomy" id="4109"/>
    <lineage>
        <taxon>Eukaryota</taxon>
        <taxon>Viridiplantae</taxon>
        <taxon>Streptophyta</taxon>
        <taxon>Embryophyta</taxon>
        <taxon>Tracheophyta</taxon>
        <taxon>Spermatophyta</taxon>
        <taxon>Magnoliopsida</taxon>
        <taxon>eudicotyledons</taxon>
        <taxon>Gunneridae</taxon>
        <taxon>Pentapetalae</taxon>
        <taxon>asterids</taxon>
        <taxon>lamiids</taxon>
        <taxon>Solanales</taxon>
        <taxon>Solanaceae</taxon>
        <taxon>Solanoideae</taxon>
        <taxon>Solaneae</taxon>
        <taxon>Solanum</taxon>
    </lineage>
</organism>
<evidence type="ECO:0000313" key="1">
    <source>
        <dbReference type="EMBL" id="KAG5614851.1"/>
    </source>
</evidence>
<comment type="caution">
    <text evidence="1">The sequence shown here is derived from an EMBL/GenBank/DDBJ whole genome shotgun (WGS) entry which is preliminary data.</text>
</comment>
<dbReference type="AlphaFoldDB" id="A0A9J5ZRW8"/>
<dbReference type="Proteomes" id="UP000824120">
    <property type="component" value="Chromosome 3"/>
</dbReference>
<name>A0A9J5ZRW8_SOLCO</name>
<keyword evidence="2" id="KW-1185">Reference proteome</keyword>
<evidence type="ECO:0000313" key="2">
    <source>
        <dbReference type="Proteomes" id="UP000824120"/>
    </source>
</evidence>
<reference evidence="1 2" key="1">
    <citation type="submission" date="2020-09" db="EMBL/GenBank/DDBJ databases">
        <title>De no assembly of potato wild relative species, Solanum commersonii.</title>
        <authorList>
            <person name="Cho K."/>
        </authorList>
    </citation>
    <scope>NUCLEOTIDE SEQUENCE [LARGE SCALE GENOMIC DNA]</scope>
    <source>
        <strain evidence="1">LZ3.2</strain>
        <tissue evidence="1">Leaf</tissue>
    </source>
</reference>
<sequence>MTSPIIEEGVIILQLGSFKLVEVSTSKKTTNISKVYQFSDGKNGDTWILIACKKKRHQGSSKLYLSKIDIRSSTNLRQQCERIKFNTKSKYMNASSERVRRKNSLIKFFAELLLNVRV</sequence>
<proteinExistence type="predicted"/>
<dbReference type="EMBL" id="JACXVP010000003">
    <property type="protein sequence ID" value="KAG5614851.1"/>
    <property type="molecule type" value="Genomic_DNA"/>
</dbReference>
<accession>A0A9J5ZRW8</accession>